<organism evidence="3">
    <name type="scientific">marine metagenome</name>
    <dbReference type="NCBI Taxonomy" id="408172"/>
    <lineage>
        <taxon>unclassified sequences</taxon>
        <taxon>metagenomes</taxon>
        <taxon>ecological metagenomes</taxon>
    </lineage>
</organism>
<accession>A0A381PNY7</accession>
<dbReference type="InterPro" id="IPR011042">
    <property type="entry name" value="6-blade_b-propeller_TolB-like"/>
</dbReference>
<protein>
    <recommendedName>
        <fullName evidence="2">SMP-30/Gluconolactonase/LRE-like region domain-containing protein</fullName>
    </recommendedName>
</protein>
<dbReference type="GO" id="GO:0005509">
    <property type="term" value="F:calcium ion binding"/>
    <property type="evidence" value="ECO:0007669"/>
    <property type="project" value="TreeGrafter"/>
</dbReference>
<dbReference type="EMBL" id="UINC01001037">
    <property type="protein sequence ID" value="SUZ68324.1"/>
    <property type="molecule type" value="Genomic_DNA"/>
</dbReference>
<name>A0A381PNY7_9ZZZZ</name>
<evidence type="ECO:0000313" key="3">
    <source>
        <dbReference type="EMBL" id="SUZ68324.1"/>
    </source>
</evidence>
<dbReference type="InterPro" id="IPR005511">
    <property type="entry name" value="SMP-30"/>
</dbReference>
<dbReference type="AlphaFoldDB" id="A0A381PNY7"/>
<proteinExistence type="inferred from homology"/>
<comment type="similarity">
    <text evidence="1">Belongs to the SMP-30/CGR1 family.</text>
</comment>
<dbReference type="PANTHER" id="PTHR10907">
    <property type="entry name" value="REGUCALCIN"/>
    <property type="match status" value="1"/>
</dbReference>
<dbReference type="PANTHER" id="PTHR10907:SF47">
    <property type="entry name" value="REGUCALCIN"/>
    <property type="match status" value="1"/>
</dbReference>
<feature type="domain" description="SMP-30/Gluconolactonase/LRE-like region" evidence="2">
    <location>
        <begin position="28"/>
        <end position="268"/>
    </location>
</feature>
<dbReference type="SUPFAM" id="SSF63829">
    <property type="entry name" value="Calcium-dependent phosphotriesterase"/>
    <property type="match status" value="1"/>
</dbReference>
<dbReference type="PRINTS" id="PR01790">
    <property type="entry name" value="SMP30FAMILY"/>
</dbReference>
<dbReference type="GO" id="GO:0019853">
    <property type="term" value="P:L-ascorbic acid biosynthetic process"/>
    <property type="evidence" value="ECO:0007669"/>
    <property type="project" value="TreeGrafter"/>
</dbReference>
<reference evidence="3" key="1">
    <citation type="submission" date="2018-05" db="EMBL/GenBank/DDBJ databases">
        <authorList>
            <person name="Lanie J.A."/>
            <person name="Ng W.-L."/>
            <person name="Kazmierczak K.M."/>
            <person name="Andrzejewski T.M."/>
            <person name="Davidsen T.M."/>
            <person name="Wayne K.J."/>
            <person name="Tettelin H."/>
            <person name="Glass J.I."/>
            <person name="Rusch D."/>
            <person name="Podicherti R."/>
            <person name="Tsui H.-C.T."/>
            <person name="Winkler M.E."/>
        </authorList>
    </citation>
    <scope>NUCLEOTIDE SEQUENCE</scope>
</reference>
<dbReference type="GO" id="GO:0004341">
    <property type="term" value="F:gluconolactonase activity"/>
    <property type="evidence" value="ECO:0007669"/>
    <property type="project" value="TreeGrafter"/>
</dbReference>
<gene>
    <name evidence="3" type="ORF">METZ01_LOCUS21178</name>
</gene>
<evidence type="ECO:0000256" key="1">
    <source>
        <dbReference type="ARBA" id="ARBA00008853"/>
    </source>
</evidence>
<dbReference type="Pfam" id="PF08450">
    <property type="entry name" value="SGL"/>
    <property type="match status" value="1"/>
</dbReference>
<dbReference type="InterPro" id="IPR013658">
    <property type="entry name" value="SGL"/>
</dbReference>
<evidence type="ECO:0000259" key="2">
    <source>
        <dbReference type="Pfam" id="PF08450"/>
    </source>
</evidence>
<dbReference type="Gene3D" id="2.120.10.30">
    <property type="entry name" value="TolB, C-terminal domain"/>
    <property type="match status" value="1"/>
</dbReference>
<sequence length="300" mass="31510">MPAACGYANVTTQGDAMEELVRGFGLVEGPVWDPERGLFFSDVHGGGVYRLKADGTAEVVFPHRKGIGGLCLHTDGGLVVSGRNIALKKFDGVDETYVLLDRDPEKDNVGYNDLTTDASGRIYAGSLGSAVFDEGSVPKPGNLYLIDLDGSVQVVATDVRLTNGLAFSPDASTLYHADSRRQCVFCYPVSSDGTLGDRKVFITTETGVPDGLAVSEDGAVWIALAGGSGVGVYGSDGAHRETLTIPVPMCTSVCFGGDDLRDLYIVSGSDGSDGEREGGIYRYRSDVAGLSVPAARVTIH</sequence>